<evidence type="ECO:0000313" key="1">
    <source>
        <dbReference type="EMBL" id="KAJ9657788.1"/>
    </source>
</evidence>
<comment type="caution">
    <text evidence="1">The sequence shown here is derived from an EMBL/GenBank/DDBJ whole genome shotgun (WGS) entry which is preliminary data.</text>
</comment>
<evidence type="ECO:0000313" key="2">
    <source>
        <dbReference type="Proteomes" id="UP001172386"/>
    </source>
</evidence>
<dbReference type="EMBL" id="JAPDRQ010000059">
    <property type="protein sequence ID" value="KAJ9657788.1"/>
    <property type="molecule type" value="Genomic_DNA"/>
</dbReference>
<gene>
    <name evidence="1" type="ORF">H2198_004095</name>
</gene>
<sequence>MASFRGFGVSLDDEYAILEICCDWSSVESMQRRKEAREYFDLYDEQLRQLDLEYSTELGETWPYAQKSHRQLLDAVEVIRNLGDSATLKQVRQAIKGRSNLIIANISILDSVIYAALRVWLLVNFRAPENRSLGMNRPCIEWQENACLRAVLNEVFTMSTTELTLSQRRLSPHFTIANMSSICGLKIEWASTLDDHLYLDRQHKVLRIFSDRDWLLLKAEAARNPCQTRTTASTVKISSAPIPAEVYEETSRTLDLLFPSWDKPTQRLLKRKGKTFHSLYSRNRMLDLKNYPYWKDRLLELNEDIFLGPPEGWAQLWNDRRDPQKFWTFWIALAVFTLTIASTIASVLQTWATLRTSP</sequence>
<dbReference type="Proteomes" id="UP001172386">
    <property type="component" value="Unassembled WGS sequence"/>
</dbReference>
<proteinExistence type="predicted"/>
<name>A0ACC3A9U9_9EURO</name>
<keyword evidence="2" id="KW-1185">Reference proteome</keyword>
<organism evidence="1 2">
    <name type="scientific">Neophaeococcomyces mojaviensis</name>
    <dbReference type="NCBI Taxonomy" id="3383035"/>
    <lineage>
        <taxon>Eukaryota</taxon>
        <taxon>Fungi</taxon>
        <taxon>Dikarya</taxon>
        <taxon>Ascomycota</taxon>
        <taxon>Pezizomycotina</taxon>
        <taxon>Eurotiomycetes</taxon>
        <taxon>Chaetothyriomycetidae</taxon>
        <taxon>Chaetothyriales</taxon>
        <taxon>Chaetothyriales incertae sedis</taxon>
        <taxon>Neophaeococcomyces</taxon>
    </lineage>
</organism>
<protein>
    <submittedName>
        <fullName evidence="1">Uncharacterized protein</fullName>
    </submittedName>
</protein>
<accession>A0ACC3A9U9</accession>
<reference evidence="1" key="1">
    <citation type="submission" date="2022-10" db="EMBL/GenBank/DDBJ databases">
        <title>Culturing micro-colonial fungi from biological soil crusts in the Mojave desert and describing Neophaeococcomyces mojavensis, and introducing the new genera and species Taxawa tesnikishii.</title>
        <authorList>
            <person name="Kurbessoian T."/>
            <person name="Stajich J.E."/>
        </authorList>
    </citation>
    <scope>NUCLEOTIDE SEQUENCE</scope>
    <source>
        <strain evidence="1">JES_112</strain>
    </source>
</reference>